<organism evidence="1">
    <name type="scientific">bioreactor metagenome</name>
    <dbReference type="NCBI Taxonomy" id="1076179"/>
    <lineage>
        <taxon>unclassified sequences</taxon>
        <taxon>metagenomes</taxon>
        <taxon>ecological metagenomes</taxon>
    </lineage>
</organism>
<dbReference type="AlphaFoldDB" id="A0A645ICP4"/>
<reference evidence="1" key="1">
    <citation type="submission" date="2019-08" db="EMBL/GenBank/DDBJ databases">
        <authorList>
            <person name="Kucharzyk K."/>
            <person name="Murdoch R.W."/>
            <person name="Higgins S."/>
            <person name="Loffler F."/>
        </authorList>
    </citation>
    <scope>NUCLEOTIDE SEQUENCE</scope>
</reference>
<accession>A0A645ICP4</accession>
<dbReference type="EMBL" id="VSSQ01112089">
    <property type="protein sequence ID" value="MPN49121.1"/>
    <property type="molecule type" value="Genomic_DNA"/>
</dbReference>
<gene>
    <name evidence="1" type="ORF">SDC9_196734</name>
</gene>
<protein>
    <submittedName>
        <fullName evidence="1">Uncharacterized protein</fullName>
    </submittedName>
</protein>
<evidence type="ECO:0000313" key="1">
    <source>
        <dbReference type="EMBL" id="MPN49121.1"/>
    </source>
</evidence>
<sequence>MGKHLNAVVMAQTLDSELKPRIKISGNRIRRKQIQPAIVFDLFLIGAIEKPFRFPLQGRGTVFLRKNGLPGGGEVDFQLRRTQRQQQ</sequence>
<proteinExistence type="predicted"/>
<comment type="caution">
    <text evidence="1">The sequence shown here is derived from an EMBL/GenBank/DDBJ whole genome shotgun (WGS) entry which is preliminary data.</text>
</comment>
<name>A0A645ICP4_9ZZZZ</name>